<dbReference type="EnsemblMetazoa" id="tetur02g01210.1">
    <property type="protein sequence ID" value="tetur02g01210.1"/>
    <property type="gene ID" value="tetur02g01210"/>
</dbReference>
<proteinExistence type="predicted"/>
<reference evidence="1" key="2">
    <citation type="submission" date="2015-06" db="UniProtKB">
        <authorList>
            <consortium name="EnsemblMetazoa"/>
        </authorList>
    </citation>
    <scope>IDENTIFICATION</scope>
</reference>
<dbReference type="AlphaFoldDB" id="T1JUJ9"/>
<keyword evidence="2" id="KW-1185">Reference proteome</keyword>
<evidence type="ECO:0000313" key="1">
    <source>
        <dbReference type="EnsemblMetazoa" id="tetur02g01210.1"/>
    </source>
</evidence>
<dbReference type="EMBL" id="CAEY01000779">
    <property type="status" value="NOT_ANNOTATED_CDS"/>
    <property type="molecule type" value="Genomic_DNA"/>
</dbReference>
<dbReference type="HOGENOM" id="CLU_3175994_0_0_1"/>
<sequence>MLSCENHDYNDFGLAFQLTPVANQSQTHPCWLLLYSSGLHYFSGQQQ</sequence>
<name>T1JUJ9_TETUR</name>
<dbReference type="Proteomes" id="UP000015104">
    <property type="component" value="Unassembled WGS sequence"/>
</dbReference>
<protein>
    <submittedName>
        <fullName evidence="1">Uncharacterized protein</fullName>
    </submittedName>
</protein>
<evidence type="ECO:0000313" key="2">
    <source>
        <dbReference type="Proteomes" id="UP000015104"/>
    </source>
</evidence>
<accession>T1JUJ9</accession>
<reference evidence="2" key="1">
    <citation type="submission" date="2011-08" db="EMBL/GenBank/DDBJ databases">
        <authorList>
            <person name="Rombauts S."/>
        </authorList>
    </citation>
    <scope>NUCLEOTIDE SEQUENCE</scope>
    <source>
        <strain evidence="2">London</strain>
    </source>
</reference>
<organism evidence="1 2">
    <name type="scientific">Tetranychus urticae</name>
    <name type="common">Two-spotted spider mite</name>
    <dbReference type="NCBI Taxonomy" id="32264"/>
    <lineage>
        <taxon>Eukaryota</taxon>
        <taxon>Metazoa</taxon>
        <taxon>Ecdysozoa</taxon>
        <taxon>Arthropoda</taxon>
        <taxon>Chelicerata</taxon>
        <taxon>Arachnida</taxon>
        <taxon>Acari</taxon>
        <taxon>Acariformes</taxon>
        <taxon>Trombidiformes</taxon>
        <taxon>Prostigmata</taxon>
        <taxon>Eleutherengona</taxon>
        <taxon>Raphignathae</taxon>
        <taxon>Tetranychoidea</taxon>
        <taxon>Tetranychidae</taxon>
        <taxon>Tetranychus</taxon>
    </lineage>
</organism>